<evidence type="ECO:0000256" key="2">
    <source>
        <dbReference type="ARBA" id="ARBA00006275"/>
    </source>
</evidence>
<dbReference type="Gene3D" id="1.25.40.390">
    <property type="match status" value="1"/>
</dbReference>
<proteinExistence type="inferred from homology"/>
<evidence type="ECO:0000256" key="1">
    <source>
        <dbReference type="ARBA" id="ARBA00004442"/>
    </source>
</evidence>
<keyword evidence="3" id="KW-0732">Signal</keyword>
<accession>A0A1H4J905</accession>
<reference evidence="8 9" key="1">
    <citation type="submission" date="2016-10" db="EMBL/GenBank/DDBJ databases">
        <authorList>
            <person name="de Groot N.N."/>
        </authorList>
    </citation>
    <scope>NUCLEOTIDE SEQUENCE [LARGE SCALE GENOMIC DNA]</scope>
    <source>
        <strain evidence="8 9">MAR_2009_71</strain>
    </source>
</reference>
<comment type="similarity">
    <text evidence="2">Belongs to the SusD family.</text>
</comment>
<evidence type="ECO:0000259" key="7">
    <source>
        <dbReference type="Pfam" id="PF14322"/>
    </source>
</evidence>
<sequence length="578" mass="65636">MKNFIQYFLLFFVLYSCSDDNTISEIEEIDSGNIEVTVLLGSDAAIGAVVTTNPETRTLVVGESGVVVFETIDTGNYVVNVVLNQNPDFLYFQEVVLTNNVTEKIVFNIPEIPELTEQDLDVDFLLNVSYNNLRLIFNADAYLSYWGDTGTDILKANPNFNGGLVDLDAYSFNAQSTVINQVWAEHYIQIRGLNLGIDYLMDSSNVVSSEIYRKELEAHFKFLRSLLYFNLIKIYGNPLLSVTAEIDLSGPPNYPQNPSTTYSQIEEDLLFAIENLPVLNSNDQANQWSARFLLAKVYMTMAGFPLNEYGKYGSALEQLKILQGQYELMADYNSVFNEENEASNREILFKITFDGSEDSKSSFNDYWGPLGIASEDALLIVSGFENSFNSSMSFENPVSFPIEIEDNRFKNNIATFSISGNNVVNEVDPKNWRPLKWYNGELPDADFESSSFDYPVFRYADVLLLLAEAENEVNEPTPLAYAAISQVRERAFGNENNVPGNLSKDQFFDTIYVERKLELCFEGHRRDDLIRWNKLQEVIDGFNSTNDFSKDYQPHEYVWPIPQSEIDLNPNAVQNPGY</sequence>
<evidence type="ECO:0000313" key="8">
    <source>
        <dbReference type="EMBL" id="SEB42701.1"/>
    </source>
</evidence>
<dbReference type="PROSITE" id="PS51257">
    <property type="entry name" value="PROKAR_LIPOPROTEIN"/>
    <property type="match status" value="1"/>
</dbReference>
<gene>
    <name evidence="8" type="ORF">SAMN05192540_0216</name>
</gene>
<comment type="subcellular location">
    <subcellularLocation>
        <location evidence="1">Cell outer membrane</location>
    </subcellularLocation>
</comment>
<dbReference type="GO" id="GO:0009279">
    <property type="term" value="C:cell outer membrane"/>
    <property type="evidence" value="ECO:0007669"/>
    <property type="project" value="UniProtKB-SubCell"/>
</dbReference>
<evidence type="ECO:0000256" key="4">
    <source>
        <dbReference type="ARBA" id="ARBA00023136"/>
    </source>
</evidence>
<dbReference type="EMBL" id="FNTB01000001">
    <property type="protein sequence ID" value="SEB42701.1"/>
    <property type="molecule type" value="Genomic_DNA"/>
</dbReference>
<feature type="domain" description="SusD-like N-terminal" evidence="7">
    <location>
        <begin position="173"/>
        <end position="299"/>
    </location>
</feature>
<dbReference type="Proteomes" id="UP000183038">
    <property type="component" value="Unassembled WGS sequence"/>
</dbReference>
<dbReference type="Pfam" id="PF14322">
    <property type="entry name" value="SusD-like_3"/>
    <property type="match status" value="1"/>
</dbReference>
<dbReference type="AlphaFoldDB" id="A0A1H4J905"/>
<evidence type="ECO:0000256" key="3">
    <source>
        <dbReference type="ARBA" id="ARBA00022729"/>
    </source>
</evidence>
<evidence type="ECO:0000259" key="6">
    <source>
        <dbReference type="Pfam" id="PF07980"/>
    </source>
</evidence>
<name>A0A1H4J905_9FLAO</name>
<dbReference type="InterPro" id="IPR011990">
    <property type="entry name" value="TPR-like_helical_dom_sf"/>
</dbReference>
<dbReference type="RefSeq" id="WP_074669766.1">
    <property type="nucleotide sequence ID" value="NZ_FNTB01000001.1"/>
</dbReference>
<organism evidence="8 9">
    <name type="scientific">Maribacter dokdonensis</name>
    <dbReference type="NCBI Taxonomy" id="320912"/>
    <lineage>
        <taxon>Bacteria</taxon>
        <taxon>Pseudomonadati</taxon>
        <taxon>Bacteroidota</taxon>
        <taxon>Flavobacteriia</taxon>
        <taxon>Flavobacteriales</taxon>
        <taxon>Flavobacteriaceae</taxon>
        <taxon>Maribacter</taxon>
    </lineage>
</organism>
<protein>
    <submittedName>
        <fullName evidence="8">Starch-binding associating with outer membrane</fullName>
    </submittedName>
</protein>
<evidence type="ECO:0000256" key="5">
    <source>
        <dbReference type="ARBA" id="ARBA00023237"/>
    </source>
</evidence>
<dbReference type="OrthoDB" id="5694214at2"/>
<feature type="domain" description="RagB/SusD" evidence="6">
    <location>
        <begin position="436"/>
        <end position="578"/>
    </location>
</feature>
<evidence type="ECO:0000313" key="9">
    <source>
        <dbReference type="Proteomes" id="UP000183038"/>
    </source>
</evidence>
<dbReference type="InterPro" id="IPR012944">
    <property type="entry name" value="SusD_RagB_dom"/>
</dbReference>
<dbReference type="SUPFAM" id="SSF48452">
    <property type="entry name" value="TPR-like"/>
    <property type="match status" value="1"/>
</dbReference>
<dbReference type="InterPro" id="IPR033985">
    <property type="entry name" value="SusD-like_N"/>
</dbReference>
<dbReference type="Pfam" id="PF07980">
    <property type="entry name" value="SusD_RagB"/>
    <property type="match status" value="1"/>
</dbReference>
<keyword evidence="4" id="KW-0472">Membrane</keyword>
<keyword evidence="5" id="KW-0998">Cell outer membrane</keyword>